<dbReference type="Proteomes" id="UP001500567">
    <property type="component" value="Unassembled WGS sequence"/>
</dbReference>
<proteinExistence type="predicted"/>
<comment type="caution">
    <text evidence="1">The sequence shown here is derived from an EMBL/GenBank/DDBJ whole genome shotgun (WGS) entry which is preliminary data.</text>
</comment>
<evidence type="ECO:0000313" key="2">
    <source>
        <dbReference type="Proteomes" id="UP001500567"/>
    </source>
</evidence>
<sequence>MTVPSTKATAMSTSRRDFLKTSVLASSLLFVPKFLHALDRQGLSSLRDANGRRLVVVQLGGGNDGLNTVIPYRDDLYYRARPTLGIRARSGILPLDKDLGFNPAMTRLKNLYDQGQVAVLNSVGYPNPDRSHFRAMDIWQSGSAADQYVTTGWLGRYLDSSCATCPRPYNGLEVDDTLSLAMKGNARKGLALRSPEKFNQLTQNRFLAQVTGQAGPAGGSELDYLYKTLAETASSADYLYQTAKVYKSAVTYPNTEFGRNLKTTAELINSGVDSRVFYVSLTGFDTHVRQQEQQGKLLGDLSEGLGSFVEDLRKSGELDNTLVLVFSEFGRRVGQNASNGTDHGTANNVLLLGGGLRRQGILNDAPDLLNLDQGDLKHQLDFRSIYATILHDWLGADDKAILGSHFDRLKGLV</sequence>
<dbReference type="EMBL" id="BAABDJ010000035">
    <property type="protein sequence ID" value="GAA4014296.1"/>
    <property type="molecule type" value="Genomic_DNA"/>
</dbReference>
<dbReference type="InterPro" id="IPR017850">
    <property type="entry name" value="Alkaline_phosphatase_core_sf"/>
</dbReference>
<organism evidence="1 2">
    <name type="scientific">Hymenobacter fastidiosus</name>
    <dbReference type="NCBI Taxonomy" id="486264"/>
    <lineage>
        <taxon>Bacteria</taxon>
        <taxon>Pseudomonadati</taxon>
        <taxon>Bacteroidota</taxon>
        <taxon>Cytophagia</taxon>
        <taxon>Cytophagales</taxon>
        <taxon>Hymenobacteraceae</taxon>
        <taxon>Hymenobacter</taxon>
    </lineage>
</organism>
<dbReference type="SUPFAM" id="SSF53649">
    <property type="entry name" value="Alkaline phosphatase-like"/>
    <property type="match status" value="1"/>
</dbReference>
<keyword evidence="2" id="KW-1185">Reference proteome</keyword>
<reference evidence="2" key="1">
    <citation type="journal article" date="2019" name="Int. J. Syst. Evol. Microbiol.">
        <title>The Global Catalogue of Microorganisms (GCM) 10K type strain sequencing project: providing services to taxonomists for standard genome sequencing and annotation.</title>
        <authorList>
            <consortium name="The Broad Institute Genomics Platform"/>
            <consortium name="The Broad Institute Genome Sequencing Center for Infectious Disease"/>
            <person name="Wu L."/>
            <person name="Ma J."/>
        </authorList>
    </citation>
    <scope>NUCLEOTIDE SEQUENCE [LARGE SCALE GENOMIC DNA]</scope>
    <source>
        <strain evidence="2">JCM 17224</strain>
    </source>
</reference>
<dbReference type="PROSITE" id="PS51318">
    <property type="entry name" value="TAT"/>
    <property type="match status" value="1"/>
</dbReference>
<evidence type="ECO:0000313" key="1">
    <source>
        <dbReference type="EMBL" id="GAA4014296.1"/>
    </source>
</evidence>
<dbReference type="PANTHER" id="PTHR43737:SF1">
    <property type="entry name" value="DUF1501 DOMAIN-CONTAINING PROTEIN"/>
    <property type="match status" value="1"/>
</dbReference>
<gene>
    <name evidence="1" type="ORF">GCM10022408_29360</name>
</gene>
<accession>A0ABP7SNP4</accession>
<protein>
    <submittedName>
        <fullName evidence="1">DUF1501 domain-containing protein</fullName>
    </submittedName>
</protein>
<name>A0ABP7SNP4_9BACT</name>
<dbReference type="PANTHER" id="PTHR43737">
    <property type="entry name" value="BLL7424 PROTEIN"/>
    <property type="match status" value="1"/>
</dbReference>
<dbReference type="InterPro" id="IPR006311">
    <property type="entry name" value="TAT_signal"/>
</dbReference>
<dbReference type="InterPro" id="IPR010869">
    <property type="entry name" value="DUF1501"/>
</dbReference>
<dbReference type="Pfam" id="PF07394">
    <property type="entry name" value="DUF1501"/>
    <property type="match status" value="1"/>
</dbReference>